<sequence length="237" mass="26253">MIEPITPTTPRPVRRAVLTQWWRDLAILHWPVAPHLVAPLLPPGTTPDTRGGVTYAGLIAFEMDRVGPGFGVPFFGRFPEINVRLYSVDGQGRRGVVFCSLEAARLAPVMVGRALGLNYRWARMRMTRTSSGVWKHSSRRIGGSPGRCRLAVEPHDEVADDDLTHWLTDRWGLHVRRVGRSLYVPNEHPPWRIQTASLLELDETLITAAGLSVDSGAPVSVVYASGVPVRFGMPRPV</sequence>
<protein>
    <recommendedName>
        <fullName evidence="3">DUF2071 domain-containing protein</fullName>
    </recommendedName>
</protein>
<accession>W6K146</accession>
<evidence type="ECO:0000313" key="2">
    <source>
        <dbReference type="Proteomes" id="UP000035763"/>
    </source>
</evidence>
<dbReference type="PANTHER" id="PTHR39186:SF1">
    <property type="entry name" value="DUF2071 DOMAIN-CONTAINING PROTEIN"/>
    <property type="match status" value="1"/>
</dbReference>
<dbReference type="RefSeq" id="WP_048695425.1">
    <property type="nucleotide sequence ID" value="NZ_HG764815.1"/>
</dbReference>
<dbReference type="SUPFAM" id="SSF160104">
    <property type="entry name" value="Acetoacetate decarboxylase-like"/>
    <property type="match status" value="1"/>
</dbReference>
<dbReference type="EMBL" id="CAJA01000478">
    <property type="protein sequence ID" value="CCH75182.1"/>
    <property type="molecule type" value="Genomic_DNA"/>
</dbReference>
<gene>
    <name evidence="1" type="ORF">BN11_530008</name>
</gene>
<dbReference type="InterPro" id="IPR023375">
    <property type="entry name" value="ADC_dom_sf"/>
</dbReference>
<dbReference type="Proteomes" id="UP000035763">
    <property type="component" value="Unassembled WGS sequence"/>
</dbReference>
<reference evidence="1 2" key="1">
    <citation type="journal article" date="2013" name="ISME J.">
        <title>A metabolic model for members of the genus Tetrasphaera involved in enhanced biological phosphorus removal.</title>
        <authorList>
            <person name="Kristiansen R."/>
            <person name="Nguyen H.T.T."/>
            <person name="Saunders A.M."/>
            <person name="Nielsen J.L."/>
            <person name="Wimmer R."/>
            <person name="Le V.Q."/>
            <person name="McIlroy S.J."/>
            <person name="Petrovski S."/>
            <person name="Seviour R.J."/>
            <person name="Calteau A."/>
            <person name="Nielsen K.L."/>
            <person name="Nielsen P.H."/>
        </authorList>
    </citation>
    <scope>NUCLEOTIDE SEQUENCE [LARGE SCALE GENOMIC DNA]</scope>
    <source>
        <strain evidence="1 2">Ben110</strain>
    </source>
</reference>
<proteinExistence type="predicted"/>
<organism evidence="1 2">
    <name type="scientific">Nostocoides australiense Ben110</name>
    <dbReference type="NCBI Taxonomy" id="1193182"/>
    <lineage>
        <taxon>Bacteria</taxon>
        <taxon>Bacillati</taxon>
        <taxon>Actinomycetota</taxon>
        <taxon>Actinomycetes</taxon>
        <taxon>Micrococcales</taxon>
        <taxon>Intrasporangiaceae</taxon>
        <taxon>Nostocoides</taxon>
    </lineage>
</organism>
<dbReference type="Gene3D" id="2.40.400.10">
    <property type="entry name" value="Acetoacetate decarboxylase-like"/>
    <property type="match status" value="1"/>
</dbReference>
<dbReference type="OrthoDB" id="150993at2"/>
<dbReference type="PANTHER" id="PTHR39186">
    <property type="entry name" value="DUF2071 FAMILY PROTEIN"/>
    <property type="match status" value="1"/>
</dbReference>
<name>W6K146_9MICO</name>
<evidence type="ECO:0000313" key="1">
    <source>
        <dbReference type="EMBL" id="CCH75182.1"/>
    </source>
</evidence>
<keyword evidence="2" id="KW-1185">Reference proteome</keyword>
<dbReference type="STRING" id="1193182.BN11_530008"/>
<dbReference type="AlphaFoldDB" id="W6K146"/>
<evidence type="ECO:0008006" key="3">
    <source>
        <dbReference type="Google" id="ProtNLM"/>
    </source>
</evidence>
<dbReference type="Pfam" id="PF09844">
    <property type="entry name" value="DUF2071"/>
    <property type="match status" value="1"/>
</dbReference>
<dbReference type="InterPro" id="IPR018644">
    <property type="entry name" value="DUF2071"/>
</dbReference>
<comment type="caution">
    <text evidence="1">The sequence shown here is derived from an EMBL/GenBank/DDBJ whole genome shotgun (WGS) entry which is preliminary data.</text>
</comment>